<dbReference type="SUPFAM" id="SSF56601">
    <property type="entry name" value="beta-lactamase/transpeptidase-like"/>
    <property type="match status" value="1"/>
</dbReference>
<comment type="catalytic activity">
    <reaction evidence="8">
        <text>[GlcNAc-(1-&gt;4)-Mur2Ac(oyl-L-Ala-gamma-D-Glu-L-Lys-D-Ala-D-Ala)](n)-di-trans,octa-cis-undecaprenyl diphosphate + beta-D-GlcNAc-(1-&gt;4)-Mur2Ac(oyl-L-Ala-gamma-D-Glu-L-Lys-D-Ala-D-Ala)-di-trans,octa-cis-undecaprenyl diphosphate = [GlcNAc-(1-&gt;4)-Mur2Ac(oyl-L-Ala-gamma-D-Glu-L-Lys-D-Ala-D-Ala)](n+1)-di-trans,octa-cis-undecaprenyl diphosphate + di-trans,octa-cis-undecaprenyl diphosphate + H(+)</text>
        <dbReference type="Rhea" id="RHEA:23708"/>
        <dbReference type="Rhea" id="RHEA-COMP:9602"/>
        <dbReference type="Rhea" id="RHEA-COMP:9603"/>
        <dbReference type="ChEBI" id="CHEBI:15378"/>
        <dbReference type="ChEBI" id="CHEBI:58405"/>
        <dbReference type="ChEBI" id="CHEBI:60033"/>
        <dbReference type="ChEBI" id="CHEBI:78435"/>
        <dbReference type="EC" id="2.4.99.28"/>
    </reaction>
</comment>
<keyword evidence="3" id="KW-0328">Glycosyltransferase</keyword>
<dbReference type="Gene3D" id="3.40.710.10">
    <property type="entry name" value="DD-peptidase/beta-lactamase superfamily"/>
    <property type="match status" value="1"/>
</dbReference>
<dbReference type="Proteomes" id="UP001500540">
    <property type="component" value="Unassembled WGS sequence"/>
</dbReference>
<keyword evidence="2" id="KW-0645">Protease</keyword>
<keyword evidence="5" id="KW-0378">Hydrolase</keyword>
<evidence type="ECO:0000259" key="10">
    <source>
        <dbReference type="Pfam" id="PF00905"/>
    </source>
</evidence>
<evidence type="ECO:0000256" key="9">
    <source>
        <dbReference type="SAM" id="MobiDB-lite"/>
    </source>
</evidence>
<evidence type="ECO:0000256" key="5">
    <source>
        <dbReference type="ARBA" id="ARBA00022801"/>
    </source>
</evidence>
<sequence length="774" mass="82204">MPGAPIWKKRHPAGVIGGLVGLVALSAVAGVLISMAVTPTVAVAGAAATTAIDTFDNLPSELQIGALQLPTTIYAQDPTTGKQEPLTRFYDQNRVPVTWTQIAPVMYDAILSSEDPRFYDEGGIDLLGTTRAILSNLEGGSGVQGGSSISQQYVKNVLVQDCYGTVNAQTLTQQRRQAEIEACYNDATNDSGPSGYARKLQEMRYAIALSQKYSKDEILLAYLNIANFGGVTYGIEAASQYYFGVHASKLSLAQATTLAGMVQNPNTYRIDLSGSKVNGAGSHYALTKQRQEYVLGRMRDGGKITTAQYDAAMKAPITPHITPPTTGCANTSVQYFCEYVTSIITSDPAFGKTGADREQALRQGGLNIYTTLDPRLQKVAQATVSKYAPSKWPGYGYGSTIVNIQPSTGDILSLAQNTHFSTTPSSPDSGNTSIVYAGDHTQGSNGFEAGSSFKLFTLLAWLQAGHSVNEVVNGNVRLIPHITNSCQGDWTNRTGSIIQNFRHEAGYYGTPMQFTAQSLNSGYLAMAAQLDLCDVMKDATKLGVTLADGSGPVEMTNLFSVLGSNSVSPIAMAGAYAAIANGGVFCQPRVIARVTDAAGQDQPVPQRTCTQQIDPGIAATAEYALQTVLRPGGTAAVANPHDGTALFGKTGTHNGEQTWLITSSSAMTSLVWSGITDNHGDPNLDMYTWWYHGTDLAEIRYPMSERIQRAADTYYPGGPLPAPEAKLTVYSGSYPHRAAPHPSPTPTPTSPPATIAPAPQTPSTSPPGPKKKHG</sequence>
<evidence type="ECO:0000256" key="7">
    <source>
        <dbReference type="ARBA" id="ARBA00034000"/>
    </source>
</evidence>
<evidence type="ECO:0000256" key="2">
    <source>
        <dbReference type="ARBA" id="ARBA00022670"/>
    </source>
</evidence>
<accession>A0ABP7GAF7</accession>
<dbReference type="PANTHER" id="PTHR32282">
    <property type="entry name" value="BINDING PROTEIN TRANSPEPTIDASE, PUTATIVE-RELATED"/>
    <property type="match status" value="1"/>
</dbReference>
<evidence type="ECO:0000256" key="4">
    <source>
        <dbReference type="ARBA" id="ARBA00022679"/>
    </source>
</evidence>
<dbReference type="Gene3D" id="1.10.3810.10">
    <property type="entry name" value="Biosynthetic peptidoglycan transglycosylase-like"/>
    <property type="match status" value="1"/>
</dbReference>
<reference evidence="13" key="1">
    <citation type="journal article" date="2019" name="Int. J. Syst. Evol. Microbiol.">
        <title>The Global Catalogue of Microorganisms (GCM) 10K type strain sequencing project: providing services to taxonomists for standard genome sequencing and annotation.</title>
        <authorList>
            <consortium name="The Broad Institute Genomics Platform"/>
            <consortium name="The Broad Institute Genome Sequencing Center for Infectious Disease"/>
            <person name="Wu L."/>
            <person name="Ma J."/>
        </authorList>
    </citation>
    <scope>NUCLEOTIDE SEQUENCE [LARGE SCALE GENOMIC DNA]</scope>
    <source>
        <strain evidence="13">JCM 16950</strain>
    </source>
</reference>
<dbReference type="Pfam" id="PF00912">
    <property type="entry name" value="Transgly"/>
    <property type="match status" value="1"/>
</dbReference>
<evidence type="ECO:0000259" key="11">
    <source>
        <dbReference type="Pfam" id="PF00912"/>
    </source>
</evidence>
<evidence type="ECO:0000313" key="13">
    <source>
        <dbReference type="Proteomes" id="UP001500540"/>
    </source>
</evidence>
<dbReference type="InterPro" id="IPR001460">
    <property type="entry name" value="PCN-bd_Tpept"/>
</dbReference>
<dbReference type="PANTHER" id="PTHR32282:SF33">
    <property type="entry name" value="PEPTIDOGLYCAN GLYCOSYLTRANSFERASE"/>
    <property type="match status" value="1"/>
</dbReference>
<dbReference type="SUPFAM" id="SSF53955">
    <property type="entry name" value="Lysozyme-like"/>
    <property type="match status" value="1"/>
</dbReference>
<dbReference type="Pfam" id="PF00905">
    <property type="entry name" value="Transpeptidase"/>
    <property type="match status" value="1"/>
</dbReference>
<dbReference type="InterPro" id="IPR023346">
    <property type="entry name" value="Lysozyme-like_dom_sf"/>
</dbReference>
<feature type="region of interest" description="Disordered" evidence="9">
    <location>
        <begin position="726"/>
        <end position="774"/>
    </location>
</feature>
<organism evidence="12 13">
    <name type="scientific">Microbacterium kribbense</name>
    <dbReference type="NCBI Taxonomy" id="433645"/>
    <lineage>
        <taxon>Bacteria</taxon>
        <taxon>Bacillati</taxon>
        <taxon>Actinomycetota</taxon>
        <taxon>Actinomycetes</taxon>
        <taxon>Micrococcales</taxon>
        <taxon>Microbacteriaceae</taxon>
        <taxon>Microbacterium</taxon>
    </lineage>
</organism>
<keyword evidence="1" id="KW-0121">Carboxypeptidase</keyword>
<feature type="domain" description="Penicillin-binding protein transpeptidase" evidence="10">
    <location>
        <begin position="400"/>
        <end position="653"/>
    </location>
</feature>
<evidence type="ECO:0000313" key="12">
    <source>
        <dbReference type="EMBL" id="GAA3760570.1"/>
    </source>
</evidence>
<evidence type="ECO:0000256" key="6">
    <source>
        <dbReference type="ARBA" id="ARBA00023268"/>
    </source>
</evidence>
<proteinExistence type="predicted"/>
<evidence type="ECO:0000256" key="1">
    <source>
        <dbReference type="ARBA" id="ARBA00022645"/>
    </source>
</evidence>
<dbReference type="InterPro" id="IPR001264">
    <property type="entry name" value="Glyco_trans_51"/>
</dbReference>
<keyword evidence="6" id="KW-0511">Multifunctional enzyme</keyword>
<keyword evidence="13" id="KW-1185">Reference proteome</keyword>
<protein>
    <submittedName>
        <fullName evidence="12">Transglycosylase domain-containing protein</fullName>
    </submittedName>
</protein>
<name>A0ABP7GAF7_9MICO</name>
<gene>
    <name evidence="12" type="ORF">GCM10022240_11530</name>
</gene>
<dbReference type="RefSeq" id="WP_344781466.1">
    <property type="nucleotide sequence ID" value="NZ_BAABAF010000003.1"/>
</dbReference>
<feature type="compositionally biased region" description="Low complexity" evidence="9">
    <location>
        <begin position="752"/>
        <end position="763"/>
    </location>
</feature>
<keyword evidence="4" id="KW-0808">Transferase</keyword>
<feature type="domain" description="Glycosyl transferase family 51" evidence="11">
    <location>
        <begin position="84"/>
        <end position="298"/>
    </location>
</feature>
<feature type="compositionally biased region" description="Pro residues" evidence="9">
    <location>
        <begin position="741"/>
        <end position="751"/>
    </location>
</feature>
<evidence type="ECO:0000256" key="3">
    <source>
        <dbReference type="ARBA" id="ARBA00022676"/>
    </source>
</evidence>
<dbReference type="EMBL" id="BAABAF010000003">
    <property type="protein sequence ID" value="GAA3760570.1"/>
    <property type="molecule type" value="Genomic_DNA"/>
</dbReference>
<evidence type="ECO:0000256" key="8">
    <source>
        <dbReference type="ARBA" id="ARBA00049902"/>
    </source>
</evidence>
<dbReference type="InterPro" id="IPR050396">
    <property type="entry name" value="Glycosyltr_51/Transpeptidase"/>
</dbReference>
<comment type="caution">
    <text evidence="12">The sequence shown here is derived from an EMBL/GenBank/DDBJ whole genome shotgun (WGS) entry which is preliminary data.</text>
</comment>
<comment type="catalytic activity">
    <reaction evidence="7">
        <text>Preferential cleavage: (Ac)2-L-Lys-D-Ala-|-D-Ala. Also transpeptidation of peptidyl-alanyl moieties that are N-acyl substituents of D-alanine.</text>
        <dbReference type="EC" id="3.4.16.4"/>
    </reaction>
</comment>
<dbReference type="InterPro" id="IPR012338">
    <property type="entry name" value="Beta-lactam/transpept-like"/>
</dbReference>
<dbReference type="InterPro" id="IPR036950">
    <property type="entry name" value="PBP_transglycosylase"/>
</dbReference>